<evidence type="ECO:0000256" key="12">
    <source>
        <dbReference type="SAM" id="Phobius"/>
    </source>
</evidence>
<evidence type="ECO:0000256" key="10">
    <source>
        <dbReference type="ARBA" id="ARBA00048348"/>
    </source>
</evidence>
<evidence type="ECO:0000256" key="1">
    <source>
        <dbReference type="ARBA" id="ARBA00004141"/>
    </source>
</evidence>
<feature type="binding site" evidence="11">
    <location>
        <position position="650"/>
    </location>
    <ligand>
        <name>Zn(2+)</name>
        <dbReference type="ChEBI" id="CHEBI:29105"/>
    </ligand>
</feature>
<keyword evidence="6 12" id="KW-1133">Transmembrane helix</keyword>
<feature type="transmembrane region" description="Helical" evidence="12">
    <location>
        <begin position="167"/>
        <end position="187"/>
    </location>
</feature>
<evidence type="ECO:0000256" key="9">
    <source>
        <dbReference type="ARBA" id="ARBA00024993"/>
    </source>
</evidence>
<evidence type="ECO:0000256" key="6">
    <source>
        <dbReference type="ARBA" id="ARBA00022989"/>
    </source>
</evidence>
<feature type="binding site" evidence="11">
    <location>
        <position position="590"/>
    </location>
    <ligand>
        <name>Zn(2+)</name>
        <dbReference type="ChEBI" id="CHEBI:29105"/>
    </ligand>
</feature>
<keyword evidence="11" id="KW-0479">Metal-binding</keyword>
<feature type="transmembrane region" description="Helical" evidence="12">
    <location>
        <begin position="91"/>
        <end position="113"/>
    </location>
</feature>
<keyword evidence="15" id="KW-1185">Reference proteome</keyword>
<keyword evidence="5 11" id="KW-0862">Zinc</keyword>
<keyword evidence="7 12" id="KW-0472">Membrane</keyword>
<reference evidence="14 15" key="1">
    <citation type="submission" date="2016-10" db="EMBL/GenBank/DDBJ databases">
        <authorList>
            <person name="de Groot N.N."/>
        </authorList>
    </citation>
    <scope>NUCLEOTIDE SEQUENCE [LARGE SCALE GENOMIC DNA]</scope>
    <source>
        <strain evidence="14 15">DSM 21800</strain>
    </source>
</reference>
<dbReference type="GO" id="GO:0015976">
    <property type="term" value="P:carbon utilization"/>
    <property type="evidence" value="ECO:0007669"/>
    <property type="project" value="InterPro"/>
</dbReference>
<evidence type="ECO:0000256" key="3">
    <source>
        <dbReference type="ARBA" id="ARBA00012925"/>
    </source>
</evidence>
<keyword evidence="4 12" id="KW-0812">Transmembrane</keyword>
<dbReference type="InterPro" id="IPR001902">
    <property type="entry name" value="SLC26A/SulP_fam"/>
</dbReference>
<evidence type="ECO:0000256" key="7">
    <source>
        <dbReference type="ARBA" id="ARBA00023136"/>
    </source>
</evidence>
<dbReference type="RefSeq" id="WP_197679770.1">
    <property type="nucleotide sequence ID" value="NZ_LT629772.1"/>
</dbReference>
<dbReference type="PROSITE" id="PS00705">
    <property type="entry name" value="PROK_CO2_ANHYDRASE_2"/>
    <property type="match status" value="1"/>
</dbReference>
<evidence type="ECO:0000256" key="2">
    <source>
        <dbReference type="ARBA" id="ARBA00006217"/>
    </source>
</evidence>
<dbReference type="Pfam" id="PF00484">
    <property type="entry name" value="Pro_CA"/>
    <property type="match status" value="1"/>
</dbReference>
<protein>
    <recommendedName>
        <fullName evidence="3">carbonic anhydrase</fullName>
        <ecNumber evidence="3">4.2.1.1</ecNumber>
    </recommendedName>
</protein>
<dbReference type="AlphaFoldDB" id="A0A1H1WM76"/>
<evidence type="ECO:0000313" key="14">
    <source>
        <dbReference type="EMBL" id="SDS97249.1"/>
    </source>
</evidence>
<feature type="binding site" evidence="11">
    <location>
        <position position="653"/>
    </location>
    <ligand>
        <name>Zn(2+)</name>
        <dbReference type="ChEBI" id="CHEBI:29105"/>
    </ligand>
</feature>
<dbReference type="Proteomes" id="UP000199103">
    <property type="component" value="Chromosome I"/>
</dbReference>
<dbReference type="GO" id="GO:0055085">
    <property type="term" value="P:transmembrane transport"/>
    <property type="evidence" value="ECO:0007669"/>
    <property type="project" value="InterPro"/>
</dbReference>
<dbReference type="EC" id="4.2.1.1" evidence="3"/>
<feature type="transmembrane region" description="Helical" evidence="12">
    <location>
        <begin position="324"/>
        <end position="351"/>
    </location>
</feature>
<evidence type="ECO:0000259" key="13">
    <source>
        <dbReference type="Pfam" id="PF00916"/>
    </source>
</evidence>
<sequence>MKASTQPHPSIPLQQRLRDLRYDVPASLVVFLVAVPLSLGIAVASGAPVVAGLIAAVLGGIVVGFLGGAPLQVSGPAAGLTVIVAELIDTFGWGVTCLITVAAGLLQILFGVSRLARVALAISPAVVHGMLAGVGLTIVASQLHVVLGGSAGSSFVDNLSDLPTQIAGLHGEATLLGLGVIALLIIWPRLPRRVRAIPGPLIAIGAATAIAVFTGSDAPRVELPGSILSSLSLPVLPDGRWSAFAVGVITIALVASVETLASAVATDGMHTGRRANLDRELIGQGTANTISGAIGGLPITGVIVRSTTNINAGARTRTSAILHGVWVLVFSALLFSVIELVPLAALAGLLVHVGAKLINLGHLRRLRRHGELLVYLVTVAAVVVLNLLEGVLIGLTLTAAITLYRVMISSVRAEQVDASTWRLPVHGRLSFLSIPRLAHELGRVPAGSDVVIELVTDYLDHAAYEHLHGWIDRHRAAGGSVHVDEIGSAGLDSTLRGGGDLRSQLRRREASARSTPLPRWFTPWSFWQRLERPAEPTALDPLPPDRHADESLAVVLNGFREYQLRSKELVRPHLAGLAMGQRPRAMWITCGDSRVVPNVLTSSGPGDLFTVRNIGNLIPPPHSEADTSVASAIEFAVGRLEVPVLVVCGHSGCGAMQAVHEQAIDDGPLHSWLHPAASTRARWQAGDPIARRAAADGYSEVDQLAMINVDQGLRTLRSYDLVADAVATGRLHLVGLFFDIGSGDLLLLDDPAAGFESVGSHPTQPMRVAPDASAG</sequence>
<dbReference type="GO" id="GO:0004089">
    <property type="term" value="F:carbonate dehydratase activity"/>
    <property type="evidence" value="ECO:0007669"/>
    <property type="project" value="UniProtKB-EC"/>
</dbReference>
<comment type="similarity">
    <text evidence="2">Belongs to the beta-class carbonic anhydrase family.</text>
</comment>
<dbReference type="InterPro" id="IPR011547">
    <property type="entry name" value="SLC26A/SulP_dom"/>
</dbReference>
<feature type="transmembrane region" description="Helical" evidence="12">
    <location>
        <begin position="241"/>
        <end position="265"/>
    </location>
</feature>
<dbReference type="STRING" id="630515.SAMN04489812_3682"/>
<evidence type="ECO:0000256" key="4">
    <source>
        <dbReference type="ARBA" id="ARBA00022692"/>
    </source>
</evidence>
<evidence type="ECO:0000256" key="11">
    <source>
        <dbReference type="PIRSR" id="PIRSR601765-1"/>
    </source>
</evidence>
<dbReference type="InterPro" id="IPR015892">
    <property type="entry name" value="Carbonic_anhydrase_CS"/>
</dbReference>
<comment type="catalytic activity">
    <reaction evidence="10">
        <text>hydrogencarbonate + H(+) = CO2 + H2O</text>
        <dbReference type="Rhea" id="RHEA:10748"/>
        <dbReference type="ChEBI" id="CHEBI:15377"/>
        <dbReference type="ChEBI" id="CHEBI:15378"/>
        <dbReference type="ChEBI" id="CHEBI:16526"/>
        <dbReference type="ChEBI" id="CHEBI:17544"/>
        <dbReference type="EC" id="4.2.1.1"/>
    </reaction>
</comment>
<feature type="transmembrane region" description="Helical" evidence="12">
    <location>
        <begin position="24"/>
        <end position="43"/>
    </location>
</feature>
<dbReference type="GO" id="GO:0016020">
    <property type="term" value="C:membrane"/>
    <property type="evidence" value="ECO:0007669"/>
    <property type="project" value="UniProtKB-SubCell"/>
</dbReference>
<keyword evidence="8" id="KW-0456">Lyase</keyword>
<feature type="transmembrane region" description="Helical" evidence="12">
    <location>
        <begin position="125"/>
        <end position="147"/>
    </location>
</feature>
<comment type="function">
    <text evidence="9">Catalyzes the reversible hydration of carbon dioxide to form bicarbonate.</text>
</comment>
<dbReference type="InterPro" id="IPR001765">
    <property type="entry name" value="Carbonic_anhydrase"/>
</dbReference>
<dbReference type="GO" id="GO:0008270">
    <property type="term" value="F:zinc ion binding"/>
    <property type="evidence" value="ECO:0007669"/>
    <property type="project" value="InterPro"/>
</dbReference>
<comment type="cofactor">
    <cofactor evidence="11">
        <name>Zn(2+)</name>
        <dbReference type="ChEBI" id="CHEBI:29105"/>
    </cofactor>
    <text evidence="11">Binds 1 zinc ion per subunit.</text>
</comment>
<dbReference type="EMBL" id="LT629772">
    <property type="protein sequence ID" value="SDS97249.1"/>
    <property type="molecule type" value="Genomic_DNA"/>
</dbReference>
<accession>A0A1H1WM76</accession>
<dbReference type="Pfam" id="PF00916">
    <property type="entry name" value="Sulfate_transp"/>
    <property type="match status" value="1"/>
</dbReference>
<dbReference type="Gene3D" id="3.40.1050.10">
    <property type="entry name" value="Carbonic anhydrase"/>
    <property type="match status" value="1"/>
</dbReference>
<dbReference type="InterPro" id="IPR036874">
    <property type="entry name" value="Carbonic_anhydrase_sf"/>
</dbReference>
<feature type="transmembrane region" description="Helical" evidence="12">
    <location>
        <begin position="372"/>
        <end position="404"/>
    </location>
</feature>
<evidence type="ECO:0000313" key="15">
    <source>
        <dbReference type="Proteomes" id="UP000199103"/>
    </source>
</evidence>
<dbReference type="SMART" id="SM00947">
    <property type="entry name" value="Pro_CA"/>
    <property type="match status" value="1"/>
</dbReference>
<evidence type="ECO:0000256" key="8">
    <source>
        <dbReference type="ARBA" id="ARBA00023239"/>
    </source>
</evidence>
<feature type="domain" description="SLC26A/SulP transporter" evidence="13">
    <location>
        <begin position="20"/>
        <end position="377"/>
    </location>
</feature>
<feature type="transmembrane region" description="Helical" evidence="12">
    <location>
        <begin position="199"/>
        <end position="221"/>
    </location>
</feature>
<feature type="transmembrane region" description="Helical" evidence="12">
    <location>
        <begin position="50"/>
        <end position="71"/>
    </location>
</feature>
<gene>
    <name evidence="14" type="ORF">SAMN04489812_3682</name>
</gene>
<organism evidence="14 15">
    <name type="scientific">Microlunatus soli</name>
    <dbReference type="NCBI Taxonomy" id="630515"/>
    <lineage>
        <taxon>Bacteria</taxon>
        <taxon>Bacillati</taxon>
        <taxon>Actinomycetota</taxon>
        <taxon>Actinomycetes</taxon>
        <taxon>Propionibacteriales</taxon>
        <taxon>Propionibacteriaceae</taxon>
        <taxon>Microlunatus</taxon>
    </lineage>
</organism>
<proteinExistence type="inferred from homology"/>
<comment type="subcellular location">
    <subcellularLocation>
        <location evidence="1">Membrane</location>
        <topology evidence="1">Multi-pass membrane protein</topology>
    </subcellularLocation>
</comment>
<feature type="binding site" evidence="11">
    <location>
        <position position="592"/>
    </location>
    <ligand>
        <name>Zn(2+)</name>
        <dbReference type="ChEBI" id="CHEBI:29105"/>
    </ligand>
</feature>
<dbReference type="PANTHER" id="PTHR11814">
    <property type="entry name" value="SULFATE TRANSPORTER"/>
    <property type="match status" value="1"/>
</dbReference>
<name>A0A1H1WM76_9ACTN</name>
<evidence type="ECO:0000256" key="5">
    <source>
        <dbReference type="ARBA" id="ARBA00022833"/>
    </source>
</evidence>
<dbReference type="SUPFAM" id="SSF53056">
    <property type="entry name" value="beta-carbonic anhydrase, cab"/>
    <property type="match status" value="1"/>
</dbReference>